<dbReference type="InterPro" id="IPR017911">
    <property type="entry name" value="MacB-like_ATP-bd"/>
</dbReference>
<dbReference type="PANTHER" id="PTHR24220">
    <property type="entry name" value="IMPORT ATP-BINDING PROTEIN"/>
    <property type="match status" value="1"/>
</dbReference>
<proteinExistence type="inferred from homology"/>
<dbReference type="GO" id="GO:1902495">
    <property type="term" value="C:transmembrane transporter complex"/>
    <property type="evidence" value="ECO:0007669"/>
    <property type="project" value="UniProtKB-ARBA"/>
</dbReference>
<keyword evidence="3 6" id="KW-0067">ATP-binding</keyword>
<dbReference type="GO" id="GO:0005886">
    <property type="term" value="C:plasma membrane"/>
    <property type="evidence" value="ECO:0007669"/>
    <property type="project" value="TreeGrafter"/>
</dbReference>
<evidence type="ECO:0000256" key="4">
    <source>
        <dbReference type="ARBA" id="ARBA00038388"/>
    </source>
</evidence>
<protein>
    <submittedName>
        <fullName evidence="6">Macrolide ABC transporter ATP-binding protein</fullName>
    </submittedName>
</protein>
<keyword evidence="1" id="KW-0813">Transport</keyword>
<evidence type="ECO:0000313" key="7">
    <source>
        <dbReference type="Proteomes" id="UP000191110"/>
    </source>
</evidence>
<dbReference type="SUPFAM" id="SSF52540">
    <property type="entry name" value="P-loop containing nucleoside triphosphate hydrolases"/>
    <property type="match status" value="1"/>
</dbReference>
<dbReference type="SMART" id="SM00382">
    <property type="entry name" value="AAA"/>
    <property type="match status" value="1"/>
</dbReference>
<dbReference type="InterPro" id="IPR015854">
    <property type="entry name" value="ABC_transpr_LolD-like"/>
</dbReference>
<dbReference type="AlphaFoldDB" id="A0A1T2L4F8"/>
<evidence type="ECO:0000256" key="3">
    <source>
        <dbReference type="ARBA" id="ARBA00022840"/>
    </source>
</evidence>
<keyword evidence="2" id="KW-0547">Nucleotide-binding</keyword>
<dbReference type="GO" id="GO:0005524">
    <property type="term" value="F:ATP binding"/>
    <property type="evidence" value="ECO:0007669"/>
    <property type="project" value="UniProtKB-KW"/>
</dbReference>
<dbReference type="PROSITE" id="PS50893">
    <property type="entry name" value="ABC_TRANSPORTER_2"/>
    <property type="match status" value="1"/>
</dbReference>
<dbReference type="FunFam" id="3.40.50.300:FF:000032">
    <property type="entry name" value="Export ABC transporter ATP-binding protein"/>
    <property type="match status" value="1"/>
</dbReference>
<dbReference type="Pfam" id="PF00005">
    <property type="entry name" value="ABC_tran"/>
    <property type="match status" value="1"/>
</dbReference>
<dbReference type="Proteomes" id="UP000191110">
    <property type="component" value="Unassembled WGS sequence"/>
</dbReference>
<dbReference type="InterPro" id="IPR027417">
    <property type="entry name" value="P-loop_NTPase"/>
</dbReference>
<dbReference type="GO" id="GO:0016887">
    <property type="term" value="F:ATP hydrolysis activity"/>
    <property type="evidence" value="ECO:0007669"/>
    <property type="project" value="InterPro"/>
</dbReference>
<evidence type="ECO:0000256" key="1">
    <source>
        <dbReference type="ARBA" id="ARBA00022448"/>
    </source>
</evidence>
<comment type="similarity">
    <text evidence="4">Belongs to the ABC transporter superfamily. Macrolide exporter (TC 3.A.1.122) family.</text>
</comment>
<dbReference type="InterPro" id="IPR003439">
    <property type="entry name" value="ABC_transporter-like_ATP-bd"/>
</dbReference>
<name>A0A1T2L4F8_9GAMM</name>
<dbReference type="CDD" id="cd03255">
    <property type="entry name" value="ABC_MJ0796_LolCDE_FtsE"/>
    <property type="match status" value="1"/>
</dbReference>
<keyword evidence="7" id="KW-1185">Reference proteome</keyword>
<dbReference type="Gene3D" id="3.40.50.300">
    <property type="entry name" value="P-loop containing nucleotide triphosphate hydrolases"/>
    <property type="match status" value="1"/>
</dbReference>
<dbReference type="OrthoDB" id="66958at2"/>
<organism evidence="6 7">
    <name type="scientific">Solemya pervernicosa gill symbiont</name>
    <dbReference type="NCBI Taxonomy" id="642797"/>
    <lineage>
        <taxon>Bacteria</taxon>
        <taxon>Pseudomonadati</taxon>
        <taxon>Pseudomonadota</taxon>
        <taxon>Gammaproteobacteria</taxon>
        <taxon>sulfur-oxidizing symbionts</taxon>
    </lineage>
</organism>
<dbReference type="EMBL" id="MPRL01000036">
    <property type="protein sequence ID" value="OOZ39983.1"/>
    <property type="molecule type" value="Genomic_DNA"/>
</dbReference>
<comment type="caution">
    <text evidence="6">The sequence shown here is derived from an EMBL/GenBank/DDBJ whole genome shotgun (WGS) entry which is preliminary data.</text>
</comment>
<sequence length="234" mass="25689">MVNDVTVSCRSLTKRYRQGDVEVHALDDLSLEIPQHDFACLSGPSGSGKSTLLNVIGGLDTPSSGEVYLSGQRLDTMSKGELADLRLNHLGFVFQAYNLIPVLNAQENVEFVMQLQGVEAAERGERARAMLDEVGLSGMEKRLPAELSGGQQQRVAVARAIVSEPTLVLADEPTANLDSHTAENLMQLLRHMNEEHGITFLFSTHDKLVMNYSKRLIALRDGQIESDQQNSSRA</sequence>
<accession>A0A1T2L4F8</accession>
<dbReference type="RefSeq" id="WP_078483830.1">
    <property type="nucleotide sequence ID" value="NZ_MPRL01000036.1"/>
</dbReference>
<dbReference type="InterPro" id="IPR017871">
    <property type="entry name" value="ABC_transporter-like_CS"/>
</dbReference>
<reference evidence="6 7" key="1">
    <citation type="submission" date="2016-11" db="EMBL/GenBank/DDBJ databases">
        <title>Mixed transmission modes and dynamic genome evolution in an obligate animal-bacterial symbiosis.</title>
        <authorList>
            <person name="Russell S.L."/>
            <person name="Corbett-Detig R.B."/>
            <person name="Cavanaugh C.M."/>
        </authorList>
    </citation>
    <scope>NUCLEOTIDE SEQUENCE [LARGE SCALE GENOMIC DNA]</scope>
    <source>
        <strain evidence="6">Sveles-Q1</strain>
    </source>
</reference>
<evidence type="ECO:0000256" key="2">
    <source>
        <dbReference type="ARBA" id="ARBA00022741"/>
    </source>
</evidence>
<evidence type="ECO:0000313" key="6">
    <source>
        <dbReference type="EMBL" id="OOZ39983.1"/>
    </source>
</evidence>
<feature type="domain" description="ABC transporter" evidence="5">
    <location>
        <begin position="7"/>
        <end position="234"/>
    </location>
</feature>
<gene>
    <name evidence="6" type="ORF">BOW53_09415</name>
</gene>
<dbReference type="InterPro" id="IPR003593">
    <property type="entry name" value="AAA+_ATPase"/>
</dbReference>
<evidence type="ECO:0000259" key="5">
    <source>
        <dbReference type="PROSITE" id="PS50893"/>
    </source>
</evidence>
<dbReference type="GO" id="GO:0022857">
    <property type="term" value="F:transmembrane transporter activity"/>
    <property type="evidence" value="ECO:0007669"/>
    <property type="project" value="TreeGrafter"/>
</dbReference>
<dbReference type="PROSITE" id="PS00211">
    <property type="entry name" value="ABC_TRANSPORTER_1"/>
    <property type="match status" value="1"/>
</dbReference>